<evidence type="ECO:0000313" key="11">
    <source>
        <dbReference type="EMBL" id="CAB5005820.1"/>
    </source>
</evidence>
<dbReference type="GO" id="GO:0005737">
    <property type="term" value="C:cytoplasm"/>
    <property type="evidence" value="ECO:0007669"/>
    <property type="project" value="UniProtKB-SubCell"/>
</dbReference>
<keyword evidence="7" id="KW-0288">FMN</keyword>
<evidence type="ECO:0000256" key="1">
    <source>
        <dbReference type="ARBA" id="ARBA00001917"/>
    </source>
</evidence>
<dbReference type="UniPathway" id="UPA00070"/>
<keyword evidence="6" id="KW-0285">Flavoprotein</keyword>
<dbReference type="Pfam" id="PF01180">
    <property type="entry name" value="DHO_dh"/>
    <property type="match status" value="1"/>
</dbReference>
<dbReference type="PANTHER" id="PTHR48109">
    <property type="entry name" value="DIHYDROOROTATE DEHYDROGENASE (QUINONE), MITOCHONDRIAL-RELATED"/>
    <property type="match status" value="1"/>
</dbReference>
<dbReference type="GO" id="GO:0004152">
    <property type="term" value="F:dihydroorotate dehydrogenase activity"/>
    <property type="evidence" value="ECO:0007669"/>
    <property type="project" value="InterPro"/>
</dbReference>
<dbReference type="NCBIfam" id="TIGR01037">
    <property type="entry name" value="pyrD_sub1_fam"/>
    <property type="match status" value="1"/>
</dbReference>
<dbReference type="Gene3D" id="3.20.20.70">
    <property type="entry name" value="Aldolase class I"/>
    <property type="match status" value="1"/>
</dbReference>
<dbReference type="InterPro" id="IPR050074">
    <property type="entry name" value="DHO_dehydrogenase"/>
</dbReference>
<dbReference type="InterPro" id="IPR024920">
    <property type="entry name" value="Dihydroorotate_DH_1"/>
</dbReference>
<dbReference type="SUPFAM" id="SSF51395">
    <property type="entry name" value="FMN-linked oxidoreductases"/>
    <property type="match status" value="1"/>
</dbReference>
<sequence length="317" mass="33226">MRHSHLKSFAQKQCADGVSIGSVRLRQPVLTASGTAGHSTELNHYFNMSEIGATVVKSLFATPWPGNPAPRVHPTPAGMINAVGLQGPGVAKWCAEDLPECEKHGVTIVASIWGRTVEEYRQAAEMLAHHAQRITALEVNLSCPNLEGRGGIIAHDAEMSANVIAACAVAGVPLWAKLSPNTDRLIAIAESVVEAGAESLTLTNTLLGMLLNTETAQPVLGNGGGGVSGRAMFPVALRAVFDVRKALPHIPIVGVGGIASGNDAIAMMQAGAHAVQVGTASFARPDAAMKILNEMHAWARKQGVSRWSEITNAAHRS</sequence>
<comment type="cofactor">
    <cofactor evidence="1">
        <name>FMN</name>
        <dbReference type="ChEBI" id="CHEBI:58210"/>
    </cofactor>
</comment>
<dbReference type="AlphaFoldDB" id="A0A6J7UTQ6"/>
<dbReference type="InterPro" id="IPR033888">
    <property type="entry name" value="DHOD_1B"/>
</dbReference>
<dbReference type="EMBL" id="CAFBQU010000088">
    <property type="protein sequence ID" value="CAB5068226.1"/>
    <property type="molecule type" value="Genomic_DNA"/>
</dbReference>
<dbReference type="InterPro" id="IPR049622">
    <property type="entry name" value="Dihydroorotate_DH_I"/>
</dbReference>
<evidence type="ECO:0000256" key="2">
    <source>
        <dbReference type="ARBA" id="ARBA00004496"/>
    </source>
</evidence>
<dbReference type="InterPro" id="IPR001295">
    <property type="entry name" value="Dihydroorotate_DH_CS"/>
</dbReference>
<evidence type="ECO:0000256" key="9">
    <source>
        <dbReference type="ARBA" id="ARBA00023002"/>
    </source>
</evidence>
<dbReference type="PIRSF" id="PIRSF000164">
    <property type="entry name" value="DHO_oxidase"/>
    <property type="match status" value="1"/>
</dbReference>
<comment type="pathway">
    <text evidence="3">Pyrimidine metabolism; UMP biosynthesis via de novo pathway.</text>
</comment>
<dbReference type="GO" id="GO:0006207">
    <property type="term" value="P:'de novo' pyrimidine nucleobase biosynthetic process"/>
    <property type="evidence" value="ECO:0007669"/>
    <property type="project" value="InterPro"/>
</dbReference>
<reference evidence="12" key="1">
    <citation type="submission" date="2020-05" db="EMBL/GenBank/DDBJ databases">
        <authorList>
            <person name="Chiriac C."/>
            <person name="Salcher M."/>
            <person name="Ghai R."/>
            <person name="Kavagutti S V."/>
        </authorList>
    </citation>
    <scope>NUCLEOTIDE SEQUENCE</scope>
</reference>
<evidence type="ECO:0000256" key="6">
    <source>
        <dbReference type="ARBA" id="ARBA00022630"/>
    </source>
</evidence>
<evidence type="ECO:0000313" key="12">
    <source>
        <dbReference type="EMBL" id="CAB5068226.1"/>
    </source>
</evidence>
<dbReference type="InterPro" id="IPR005720">
    <property type="entry name" value="Dihydroorotate_DH_cat"/>
</dbReference>
<organism evidence="12">
    <name type="scientific">freshwater metagenome</name>
    <dbReference type="NCBI Taxonomy" id="449393"/>
    <lineage>
        <taxon>unclassified sequences</taxon>
        <taxon>metagenomes</taxon>
        <taxon>ecological metagenomes</taxon>
    </lineage>
</organism>
<dbReference type="PANTHER" id="PTHR48109:SF1">
    <property type="entry name" value="DIHYDROOROTATE DEHYDROGENASE (FUMARATE)"/>
    <property type="match status" value="1"/>
</dbReference>
<evidence type="ECO:0000256" key="3">
    <source>
        <dbReference type="ARBA" id="ARBA00004725"/>
    </source>
</evidence>
<dbReference type="CDD" id="cd04740">
    <property type="entry name" value="DHOD_1B_like"/>
    <property type="match status" value="1"/>
</dbReference>
<keyword evidence="5" id="KW-0963">Cytoplasm</keyword>
<evidence type="ECO:0000256" key="8">
    <source>
        <dbReference type="ARBA" id="ARBA00022975"/>
    </source>
</evidence>
<dbReference type="PROSITE" id="PS00912">
    <property type="entry name" value="DHODEHASE_2"/>
    <property type="match status" value="1"/>
</dbReference>
<name>A0A6J7UTQ6_9ZZZZ</name>
<dbReference type="InterPro" id="IPR012135">
    <property type="entry name" value="Dihydroorotate_DH_1_2"/>
</dbReference>
<dbReference type="HAMAP" id="MF_00224">
    <property type="entry name" value="DHO_dh_type1"/>
    <property type="match status" value="1"/>
</dbReference>
<protein>
    <submittedName>
        <fullName evidence="12">Unannotated protein</fullName>
    </submittedName>
</protein>
<dbReference type="EMBL" id="CAFBPN010000001">
    <property type="protein sequence ID" value="CAB5005820.1"/>
    <property type="molecule type" value="Genomic_DNA"/>
</dbReference>
<evidence type="ECO:0000259" key="10">
    <source>
        <dbReference type="Pfam" id="PF01180"/>
    </source>
</evidence>
<dbReference type="NCBIfam" id="NF005574">
    <property type="entry name" value="PRK07259.1"/>
    <property type="match status" value="1"/>
</dbReference>
<feature type="domain" description="Dihydroorotate dehydrogenase catalytic" evidence="10">
    <location>
        <begin position="20"/>
        <end position="296"/>
    </location>
</feature>
<evidence type="ECO:0000256" key="7">
    <source>
        <dbReference type="ARBA" id="ARBA00022643"/>
    </source>
</evidence>
<dbReference type="GO" id="GO:0044205">
    <property type="term" value="P:'de novo' UMP biosynthetic process"/>
    <property type="evidence" value="ECO:0007669"/>
    <property type="project" value="UniProtKB-UniPathway"/>
</dbReference>
<keyword evidence="9" id="KW-0560">Oxidoreductase</keyword>
<keyword evidence="8" id="KW-0665">Pyrimidine biosynthesis</keyword>
<comment type="similarity">
    <text evidence="4">Belongs to the dihydroorotate dehydrogenase family. Type 1 subfamily.</text>
</comment>
<dbReference type="InterPro" id="IPR013785">
    <property type="entry name" value="Aldolase_TIM"/>
</dbReference>
<comment type="subcellular location">
    <subcellularLocation>
        <location evidence="2">Cytoplasm</location>
    </subcellularLocation>
</comment>
<accession>A0A6J7UTQ6</accession>
<evidence type="ECO:0000256" key="5">
    <source>
        <dbReference type="ARBA" id="ARBA00022490"/>
    </source>
</evidence>
<proteinExistence type="inferred from homology"/>
<gene>
    <name evidence="11" type="ORF">UFOPK4098_00005</name>
    <name evidence="12" type="ORF">UFOPK4347_01721</name>
</gene>
<evidence type="ECO:0000256" key="4">
    <source>
        <dbReference type="ARBA" id="ARBA00008008"/>
    </source>
</evidence>